<gene>
    <name evidence="2" type="ORF">ACFQ4M_15765</name>
</gene>
<organism evidence="2 3">
    <name type="scientific">Thauera mechernichensis</name>
    <dbReference type="NCBI Taxonomy" id="82788"/>
    <lineage>
        <taxon>Bacteria</taxon>
        <taxon>Pseudomonadati</taxon>
        <taxon>Pseudomonadota</taxon>
        <taxon>Betaproteobacteria</taxon>
        <taxon>Rhodocyclales</taxon>
        <taxon>Zoogloeaceae</taxon>
        <taxon>Thauera</taxon>
    </lineage>
</organism>
<evidence type="ECO:0000259" key="1">
    <source>
        <dbReference type="PROSITE" id="PS51702"/>
    </source>
</evidence>
<dbReference type="Proteomes" id="UP001597158">
    <property type="component" value="Unassembled WGS sequence"/>
</dbReference>
<dbReference type="InterPro" id="IPR003314">
    <property type="entry name" value="Mu-type_HTH"/>
</dbReference>
<name>A0ABW3WH83_9RHOO</name>
<dbReference type="PROSITE" id="PS51702">
    <property type="entry name" value="HTH_MU"/>
    <property type="match status" value="1"/>
</dbReference>
<evidence type="ECO:0000313" key="2">
    <source>
        <dbReference type="EMBL" id="MFD1265032.1"/>
    </source>
</evidence>
<protein>
    <recommendedName>
        <fullName evidence="1">HTH Mu-type domain-containing protein</fullName>
    </recommendedName>
</protein>
<dbReference type="Gene3D" id="1.10.10.10">
    <property type="entry name" value="Winged helix-like DNA-binding domain superfamily/Winged helix DNA-binding domain"/>
    <property type="match status" value="1"/>
</dbReference>
<sequence>MRKTHYTCRELAELKLPDCPTTDEGWRLTVSREGWPCIESKGRGRGGVRREYAPPPRIAALIAGEPAACIGVTKRKHRETEVTLTLTLPASKAAALLQWLNGRGDHA</sequence>
<dbReference type="RefSeq" id="WP_002930525.1">
    <property type="nucleotide sequence ID" value="NZ_JARQZE010000001.1"/>
</dbReference>
<comment type="caution">
    <text evidence="2">The sequence shown here is derived from an EMBL/GenBank/DDBJ whole genome shotgun (WGS) entry which is preliminary data.</text>
</comment>
<keyword evidence="3" id="KW-1185">Reference proteome</keyword>
<evidence type="ECO:0000313" key="3">
    <source>
        <dbReference type="Proteomes" id="UP001597158"/>
    </source>
</evidence>
<accession>A0ABW3WH83</accession>
<dbReference type="EMBL" id="JBHTMC010000027">
    <property type="protein sequence ID" value="MFD1265032.1"/>
    <property type="molecule type" value="Genomic_DNA"/>
</dbReference>
<feature type="domain" description="HTH Mu-type" evidence="1">
    <location>
        <begin position="4"/>
        <end position="70"/>
    </location>
</feature>
<proteinExistence type="predicted"/>
<reference evidence="3" key="1">
    <citation type="journal article" date="2019" name="Int. J. Syst. Evol. Microbiol.">
        <title>The Global Catalogue of Microorganisms (GCM) 10K type strain sequencing project: providing services to taxonomists for standard genome sequencing and annotation.</title>
        <authorList>
            <consortium name="The Broad Institute Genomics Platform"/>
            <consortium name="The Broad Institute Genome Sequencing Center for Infectious Disease"/>
            <person name="Wu L."/>
            <person name="Ma J."/>
        </authorList>
    </citation>
    <scope>NUCLEOTIDE SEQUENCE [LARGE SCALE GENOMIC DNA]</scope>
    <source>
        <strain evidence="3">CCUG 48884</strain>
    </source>
</reference>
<dbReference type="InterPro" id="IPR036388">
    <property type="entry name" value="WH-like_DNA-bd_sf"/>
</dbReference>